<evidence type="ECO:0000256" key="1">
    <source>
        <dbReference type="ARBA" id="ARBA00004496"/>
    </source>
</evidence>
<dbReference type="InterPro" id="IPR023753">
    <property type="entry name" value="FAD/NAD-binding_dom"/>
</dbReference>
<keyword evidence="6 16" id="KW-0285">Flavoprotein</keyword>
<comment type="similarity">
    <text evidence="2 16">Belongs to the class-I pyridine nucleotide-disulfide oxidoreductase family.</text>
</comment>
<dbReference type="InterPro" id="IPR012999">
    <property type="entry name" value="Pyr_OxRdtase_I_AS"/>
</dbReference>
<feature type="binding site" evidence="14">
    <location>
        <position position="53"/>
    </location>
    <ligand>
        <name>FAD</name>
        <dbReference type="ChEBI" id="CHEBI:57692"/>
    </ligand>
</feature>
<dbReference type="PROSITE" id="PS00076">
    <property type="entry name" value="PYRIDINE_REDOX_1"/>
    <property type="match status" value="1"/>
</dbReference>
<dbReference type="PANTHER" id="PTHR22912:SF217">
    <property type="entry name" value="DIHYDROLIPOYL DEHYDROGENASE"/>
    <property type="match status" value="1"/>
</dbReference>
<dbReference type="InterPro" id="IPR001100">
    <property type="entry name" value="Pyr_nuc-diS_OxRdtase"/>
</dbReference>
<dbReference type="GO" id="GO:0004148">
    <property type="term" value="F:dihydrolipoyl dehydrogenase (NADH) activity"/>
    <property type="evidence" value="ECO:0007669"/>
    <property type="project" value="UniProtKB-EC"/>
</dbReference>
<evidence type="ECO:0000259" key="18">
    <source>
        <dbReference type="Pfam" id="PF07992"/>
    </source>
</evidence>
<dbReference type="Pfam" id="PF07992">
    <property type="entry name" value="Pyr_redox_2"/>
    <property type="match status" value="1"/>
</dbReference>
<evidence type="ECO:0000256" key="5">
    <source>
        <dbReference type="ARBA" id="ARBA00022490"/>
    </source>
</evidence>
<dbReference type="Pfam" id="PF02852">
    <property type="entry name" value="Pyr_redox_dim"/>
    <property type="match status" value="1"/>
</dbReference>
<evidence type="ECO:0000313" key="19">
    <source>
        <dbReference type="EMBL" id="NYD35898.1"/>
    </source>
</evidence>
<evidence type="ECO:0000256" key="11">
    <source>
        <dbReference type="ARBA" id="ARBA00023284"/>
    </source>
</evidence>
<evidence type="ECO:0000256" key="4">
    <source>
        <dbReference type="ARBA" id="ARBA00016961"/>
    </source>
</evidence>
<evidence type="ECO:0000256" key="6">
    <source>
        <dbReference type="ARBA" id="ARBA00022630"/>
    </source>
</evidence>
<evidence type="ECO:0000256" key="15">
    <source>
        <dbReference type="PIRSR" id="PIRSR000350-4"/>
    </source>
</evidence>
<evidence type="ECO:0000256" key="7">
    <source>
        <dbReference type="ARBA" id="ARBA00022827"/>
    </source>
</evidence>
<keyword evidence="5" id="KW-0963">Cytoplasm</keyword>
<dbReference type="GO" id="GO:0050660">
    <property type="term" value="F:flavin adenine dinucleotide binding"/>
    <property type="evidence" value="ECO:0007669"/>
    <property type="project" value="InterPro"/>
</dbReference>
<dbReference type="InterPro" id="IPR036188">
    <property type="entry name" value="FAD/NAD-bd_sf"/>
</dbReference>
<evidence type="ECO:0000256" key="10">
    <source>
        <dbReference type="ARBA" id="ARBA00023157"/>
    </source>
</evidence>
<dbReference type="GO" id="GO:0006103">
    <property type="term" value="P:2-oxoglutarate metabolic process"/>
    <property type="evidence" value="ECO:0007669"/>
    <property type="project" value="TreeGrafter"/>
</dbReference>
<dbReference type="AlphaFoldDB" id="A0A7Y9DUS0"/>
<dbReference type="Gene3D" id="3.50.50.60">
    <property type="entry name" value="FAD/NAD(P)-binding domain"/>
    <property type="match status" value="2"/>
</dbReference>
<dbReference type="InterPro" id="IPR004099">
    <property type="entry name" value="Pyr_nucl-diS_OxRdtase_dimer"/>
</dbReference>
<dbReference type="InterPro" id="IPR006258">
    <property type="entry name" value="Lipoamide_DH"/>
</dbReference>
<evidence type="ECO:0000256" key="3">
    <source>
        <dbReference type="ARBA" id="ARBA00012608"/>
    </source>
</evidence>
<dbReference type="PRINTS" id="PR00411">
    <property type="entry name" value="PNDRDTASEI"/>
</dbReference>
<dbReference type="NCBIfam" id="TIGR01350">
    <property type="entry name" value="lipoamide_DH"/>
    <property type="match status" value="1"/>
</dbReference>
<feature type="binding site" evidence="14">
    <location>
        <position position="303"/>
    </location>
    <ligand>
        <name>FAD</name>
        <dbReference type="ChEBI" id="CHEBI:57692"/>
    </ligand>
</feature>
<keyword evidence="20" id="KW-1185">Reference proteome</keyword>
<organism evidence="19 20">
    <name type="scientific">Actinomycetospora corticicola</name>
    <dbReference type="NCBI Taxonomy" id="663602"/>
    <lineage>
        <taxon>Bacteria</taxon>
        <taxon>Bacillati</taxon>
        <taxon>Actinomycetota</taxon>
        <taxon>Actinomycetes</taxon>
        <taxon>Pseudonocardiales</taxon>
        <taxon>Pseudonocardiaceae</taxon>
        <taxon>Actinomycetospora</taxon>
    </lineage>
</organism>
<keyword evidence="9 14" id="KW-0520">NAD</keyword>
<evidence type="ECO:0000256" key="12">
    <source>
        <dbReference type="ARBA" id="ARBA00049187"/>
    </source>
</evidence>
<dbReference type="SUPFAM" id="SSF55424">
    <property type="entry name" value="FAD/NAD-linked reductases, dimerisation (C-terminal) domain"/>
    <property type="match status" value="1"/>
</dbReference>
<dbReference type="SUPFAM" id="SSF51905">
    <property type="entry name" value="FAD/NAD(P)-binding domain"/>
    <property type="match status" value="1"/>
</dbReference>
<comment type="caution">
    <text evidence="19">The sequence shown here is derived from an EMBL/GenBank/DDBJ whole genome shotgun (WGS) entry which is preliminary data.</text>
</comment>
<dbReference type="PANTHER" id="PTHR22912">
    <property type="entry name" value="DISULFIDE OXIDOREDUCTASE"/>
    <property type="match status" value="1"/>
</dbReference>
<protein>
    <recommendedName>
        <fullName evidence="4 16">Dihydrolipoyl dehydrogenase</fullName>
        <ecNumber evidence="3 16">1.8.1.4</ecNumber>
    </recommendedName>
</protein>
<feature type="active site" description="Proton acceptor" evidence="13">
    <location>
        <position position="437"/>
    </location>
</feature>
<keyword evidence="10" id="KW-1015">Disulfide bond</keyword>
<evidence type="ECO:0000256" key="16">
    <source>
        <dbReference type="RuleBase" id="RU003692"/>
    </source>
</evidence>
<feature type="disulfide bond" description="Redox-active" evidence="15">
    <location>
        <begin position="44"/>
        <end position="49"/>
    </location>
</feature>
<dbReference type="PIRSF" id="PIRSF000350">
    <property type="entry name" value="Mercury_reductase_MerA"/>
    <property type="match status" value="1"/>
</dbReference>
<proteinExistence type="inferred from homology"/>
<comment type="subcellular location">
    <subcellularLocation>
        <location evidence="1">Cytoplasm</location>
    </subcellularLocation>
</comment>
<evidence type="ECO:0000256" key="2">
    <source>
        <dbReference type="ARBA" id="ARBA00007532"/>
    </source>
</evidence>
<keyword evidence="11 16" id="KW-0676">Redox-active center</keyword>
<dbReference type="InterPro" id="IPR050151">
    <property type="entry name" value="Class-I_Pyr_Nuc-Dis_Oxidored"/>
</dbReference>
<feature type="binding site" evidence="14">
    <location>
        <position position="263"/>
    </location>
    <ligand>
        <name>NAD(+)</name>
        <dbReference type="ChEBI" id="CHEBI:57540"/>
    </ligand>
</feature>
<evidence type="ECO:0000313" key="20">
    <source>
        <dbReference type="Proteomes" id="UP000535890"/>
    </source>
</evidence>
<feature type="domain" description="FAD/NAD(P)-binding" evidence="18">
    <location>
        <begin position="7"/>
        <end position="318"/>
    </location>
</feature>
<comment type="catalytic activity">
    <reaction evidence="12 16">
        <text>N(6)-[(R)-dihydrolipoyl]-L-lysyl-[protein] + NAD(+) = N(6)-[(R)-lipoyl]-L-lysyl-[protein] + NADH + H(+)</text>
        <dbReference type="Rhea" id="RHEA:15045"/>
        <dbReference type="Rhea" id="RHEA-COMP:10474"/>
        <dbReference type="Rhea" id="RHEA-COMP:10475"/>
        <dbReference type="ChEBI" id="CHEBI:15378"/>
        <dbReference type="ChEBI" id="CHEBI:57540"/>
        <dbReference type="ChEBI" id="CHEBI:57945"/>
        <dbReference type="ChEBI" id="CHEBI:83099"/>
        <dbReference type="ChEBI" id="CHEBI:83100"/>
        <dbReference type="EC" id="1.8.1.4"/>
    </reaction>
</comment>
<dbReference type="RefSeq" id="WP_179793657.1">
    <property type="nucleotide sequence ID" value="NZ_BAABHP010000007.1"/>
</dbReference>
<dbReference type="Gene3D" id="3.30.390.30">
    <property type="match status" value="1"/>
</dbReference>
<dbReference type="EMBL" id="JACCBN010000001">
    <property type="protein sequence ID" value="NYD35898.1"/>
    <property type="molecule type" value="Genomic_DNA"/>
</dbReference>
<feature type="binding site" evidence="14">
    <location>
        <position position="116"/>
    </location>
    <ligand>
        <name>FAD</name>
        <dbReference type="ChEBI" id="CHEBI:57692"/>
    </ligand>
</feature>
<name>A0A7Y9DUS0_9PSEU</name>
<comment type="cofactor">
    <cofactor evidence="14 16">
        <name>FAD</name>
        <dbReference type="ChEBI" id="CHEBI:57692"/>
    </cofactor>
    <text evidence="14 16">Binds 1 FAD per subunit.</text>
</comment>
<feature type="binding site" evidence="14">
    <location>
        <position position="199"/>
    </location>
    <ligand>
        <name>NAD(+)</name>
        <dbReference type="ChEBI" id="CHEBI:57540"/>
    </ligand>
</feature>
<dbReference type="Proteomes" id="UP000535890">
    <property type="component" value="Unassembled WGS sequence"/>
</dbReference>
<gene>
    <name evidence="19" type="ORF">BJ983_002000</name>
</gene>
<keyword evidence="8 16" id="KW-0560">Oxidoreductase</keyword>
<dbReference type="GO" id="GO:0005737">
    <property type="term" value="C:cytoplasm"/>
    <property type="evidence" value="ECO:0007669"/>
    <property type="project" value="UniProtKB-SubCell"/>
</dbReference>
<evidence type="ECO:0000259" key="17">
    <source>
        <dbReference type="Pfam" id="PF02852"/>
    </source>
</evidence>
<reference evidence="19 20" key="1">
    <citation type="submission" date="2020-07" db="EMBL/GenBank/DDBJ databases">
        <title>Sequencing the genomes of 1000 actinobacteria strains.</title>
        <authorList>
            <person name="Klenk H.-P."/>
        </authorList>
    </citation>
    <scope>NUCLEOTIDE SEQUENCE [LARGE SCALE GENOMIC DNA]</scope>
    <source>
        <strain evidence="19 20">DSM 45772</strain>
    </source>
</reference>
<keyword evidence="14" id="KW-0547">Nucleotide-binding</keyword>
<evidence type="ECO:0000256" key="13">
    <source>
        <dbReference type="PIRSR" id="PIRSR000350-2"/>
    </source>
</evidence>
<feature type="binding site" evidence="14">
    <location>
        <begin position="176"/>
        <end position="183"/>
    </location>
    <ligand>
        <name>NAD(+)</name>
        <dbReference type="ChEBI" id="CHEBI:57540"/>
    </ligand>
</feature>
<sequence>MSESDTYDVLILGGGSGGYACALRAAQLGLSVALVEQDKLGGTCLHRGCIPTKALLHAAEVADNAREGEQIGVKSSLSGIDMSGVNSYKDGVVAKLYKGLQGLIKSRKVTMIEGHGRLVGQDTVEVDGQRYTGRNVVLASGSYSKTLPGLELGGRVITSTEAINLDYVPDRVVVLGGGVIGCEFASVWKSFGSEVTIVEALPHLVPNEDEFLSKQLERQFRKRKIAFKIGTKFTGVEQTADAVTISLENGEQIEADLLLVAVGRGPNTADLGYEDQGVTLDRGFVRTDERLRTGVGSVYAVGDIVPGLQLAHRGFQQGIFVAEEIAGLNPPVIDETGIPRVTYCEPEIASVGLTEAQAKEAYGEVVTTTYDLAGNGKSQILRTAGAIKLVKGGTGDDAPVVGVHMIGARIGELVGEAQLVYNWEALPVEVANLVHAHPTQNEAFGEAHLALAGKPLHAHG</sequence>
<evidence type="ECO:0000256" key="14">
    <source>
        <dbReference type="PIRSR" id="PIRSR000350-3"/>
    </source>
</evidence>
<keyword evidence="7 14" id="KW-0274">FAD</keyword>
<evidence type="ECO:0000256" key="9">
    <source>
        <dbReference type="ARBA" id="ARBA00023027"/>
    </source>
</evidence>
<comment type="miscellaneous">
    <text evidence="16">The active site is a redox-active disulfide bond.</text>
</comment>
<dbReference type="InterPro" id="IPR016156">
    <property type="entry name" value="FAD/NAD-linked_Rdtase_dimer_sf"/>
</dbReference>
<dbReference type="EC" id="1.8.1.4" evidence="3 16"/>
<accession>A0A7Y9DUS0</accession>
<dbReference type="PRINTS" id="PR00368">
    <property type="entry name" value="FADPNR"/>
</dbReference>
<evidence type="ECO:0000256" key="8">
    <source>
        <dbReference type="ARBA" id="ARBA00023002"/>
    </source>
</evidence>
<feature type="domain" description="Pyridine nucleotide-disulphide oxidoreductase dimerisation" evidence="17">
    <location>
        <begin position="338"/>
        <end position="447"/>
    </location>
</feature>